<evidence type="ECO:0000256" key="7">
    <source>
        <dbReference type="ARBA" id="ARBA00022989"/>
    </source>
</evidence>
<dbReference type="PANTHER" id="PTHR21072">
    <property type="entry name" value="GPI TRANSAMIDASE COMPONENT PIG-S"/>
    <property type="match status" value="1"/>
</dbReference>
<evidence type="ECO:0000256" key="8">
    <source>
        <dbReference type="ARBA" id="ARBA00023136"/>
    </source>
</evidence>
<comment type="subcellular location">
    <subcellularLocation>
        <location evidence="1">Endoplasmic reticulum membrane</location>
        <topology evidence="1">Multi-pass membrane protein</topology>
    </subcellularLocation>
</comment>
<evidence type="ECO:0000256" key="3">
    <source>
        <dbReference type="ARBA" id="ARBA00005316"/>
    </source>
</evidence>
<accession>A0A146LRN7</accession>
<feature type="transmembrane region" description="Helical" evidence="10">
    <location>
        <begin position="505"/>
        <end position="523"/>
    </location>
</feature>
<evidence type="ECO:0000313" key="11">
    <source>
        <dbReference type="EMBL" id="JAQ09775.1"/>
    </source>
</evidence>
<organism evidence="11">
    <name type="scientific">Lygus hesperus</name>
    <name type="common">Western plant bug</name>
    <dbReference type="NCBI Taxonomy" id="30085"/>
    <lineage>
        <taxon>Eukaryota</taxon>
        <taxon>Metazoa</taxon>
        <taxon>Ecdysozoa</taxon>
        <taxon>Arthropoda</taxon>
        <taxon>Hexapoda</taxon>
        <taxon>Insecta</taxon>
        <taxon>Pterygota</taxon>
        <taxon>Neoptera</taxon>
        <taxon>Paraneoptera</taxon>
        <taxon>Hemiptera</taxon>
        <taxon>Heteroptera</taxon>
        <taxon>Panheteroptera</taxon>
        <taxon>Cimicomorpha</taxon>
        <taxon>Miridae</taxon>
        <taxon>Mirini</taxon>
        <taxon>Lygus</taxon>
    </lineage>
</organism>
<evidence type="ECO:0000256" key="9">
    <source>
        <dbReference type="ARBA" id="ARBA00023180"/>
    </source>
</evidence>
<sequence>TSSRRRNESDRAVGEAASSFNDSAEEAEKIDKYRMGAAISFAVMLLVIGIPLWWKTTEVHRAALPYSQIEAMDPSSVTIRMKIWVSASSPTRTSNIIMLLKSSLVDHQVLKVDALPLKMGLDDVTFEVFEKHNSRWLPETLGNLILVEVPSLNGSDILFTNDRIVYFSPNADVNVLARLVKEHLLHDYNLVSKVVSIVSPQNLSVKDDTFLNALRASPSYDVVLTVINSDPEHLAVNWDVASDLRRYFQPLLNQVDDISSHHVKSQWLYLLDLGETPKMDSAGVNVLSFSQLPHIITPLEKRLGSGISKNPCVHLVLYIVGCTQIPLKFLTEPGDYVDSMISPQWGGIQLLNPEPENCENGTVLEPNSKQVIGLFTSQFHSLLGIQQMTTDGVVNVTKRNGPLLRGWELDSLYRTRIVEQITSASLTLQSLSKLLGEIGNIVINEEVASSINLAVDHVYKARQLLDDGKLLEALEFSKSAFSASERAFSDPSLLALLYFPDDQKYAVYIPLFLPIMIPVLMSLKKIYSWMFSRSAIPDVKAD</sequence>
<evidence type="ECO:0000256" key="5">
    <source>
        <dbReference type="ARBA" id="ARBA00022692"/>
    </source>
</evidence>
<dbReference type="UniPathway" id="UPA00196"/>
<evidence type="ECO:0000256" key="4">
    <source>
        <dbReference type="ARBA" id="ARBA00022502"/>
    </source>
</evidence>
<name>A0A146LRN7_LYGHE</name>
<dbReference type="GO" id="GO:0042765">
    <property type="term" value="C:GPI-anchor transamidase complex"/>
    <property type="evidence" value="ECO:0007669"/>
    <property type="project" value="InterPro"/>
</dbReference>
<dbReference type="Pfam" id="PF10510">
    <property type="entry name" value="PIG-S"/>
    <property type="match status" value="1"/>
</dbReference>
<dbReference type="GO" id="GO:0006506">
    <property type="term" value="P:GPI anchor biosynthetic process"/>
    <property type="evidence" value="ECO:0007669"/>
    <property type="project" value="UniProtKB-UniPathway"/>
</dbReference>
<dbReference type="PANTHER" id="PTHR21072:SF13">
    <property type="entry name" value="GPI TRANSAMIDASE COMPONENT PIG-S"/>
    <property type="match status" value="1"/>
</dbReference>
<dbReference type="InterPro" id="IPR019540">
    <property type="entry name" value="PtdIno-glycan_biosynth_class_S"/>
</dbReference>
<keyword evidence="8 10" id="KW-0472">Membrane</keyword>
<feature type="transmembrane region" description="Helical" evidence="10">
    <location>
        <begin position="35"/>
        <end position="54"/>
    </location>
</feature>
<comment type="pathway">
    <text evidence="2">Glycolipid biosynthesis; glycosylphosphatidylinositol-anchor biosynthesis.</text>
</comment>
<dbReference type="AlphaFoldDB" id="A0A146LRN7"/>
<proteinExistence type="inferred from homology"/>
<protein>
    <submittedName>
        <fullName evidence="11">GPI transamidase component PIG-S</fullName>
    </submittedName>
</protein>
<keyword evidence="5 10" id="KW-0812">Transmembrane</keyword>
<evidence type="ECO:0000256" key="6">
    <source>
        <dbReference type="ARBA" id="ARBA00022824"/>
    </source>
</evidence>
<feature type="non-terminal residue" evidence="11">
    <location>
        <position position="1"/>
    </location>
</feature>
<dbReference type="EMBL" id="GDHC01008854">
    <property type="protein sequence ID" value="JAQ09775.1"/>
    <property type="molecule type" value="Transcribed_RNA"/>
</dbReference>
<evidence type="ECO:0000256" key="10">
    <source>
        <dbReference type="SAM" id="Phobius"/>
    </source>
</evidence>
<keyword evidence="6" id="KW-0256">Endoplasmic reticulum</keyword>
<reference evidence="11" key="1">
    <citation type="journal article" date="2016" name="Gigascience">
        <title>De novo construction of an expanded transcriptome assembly for the western tarnished plant bug, Lygus hesperus.</title>
        <authorList>
            <person name="Tassone E.E."/>
            <person name="Geib S.M."/>
            <person name="Hall B."/>
            <person name="Fabrick J.A."/>
            <person name="Brent C.S."/>
            <person name="Hull J.J."/>
        </authorList>
    </citation>
    <scope>NUCLEOTIDE SEQUENCE</scope>
</reference>
<evidence type="ECO:0000256" key="2">
    <source>
        <dbReference type="ARBA" id="ARBA00004687"/>
    </source>
</evidence>
<evidence type="ECO:0000256" key="1">
    <source>
        <dbReference type="ARBA" id="ARBA00004477"/>
    </source>
</evidence>
<keyword evidence="4" id="KW-0337">GPI-anchor biosynthesis</keyword>
<gene>
    <name evidence="11" type="primary">PIGS_0</name>
    <name evidence="11" type="ORF">g.70035</name>
</gene>
<keyword evidence="9" id="KW-0325">Glycoprotein</keyword>
<comment type="similarity">
    <text evidence="3">Belongs to the PIGS family.</text>
</comment>
<dbReference type="GO" id="GO:0016255">
    <property type="term" value="P:attachment of GPI anchor to protein"/>
    <property type="evidence" value="ECO:0007669"/>
    <property type="project" value="InterPro"/>
</dbReference>
<keyword evidence="7 10" id="KW-1133">Transmembrane helix</keyword>